<feature type="active site" evidence="13">
    <location>
        <position position="7"/>
    </location>
</feature>
<dbReference type="EMBL" id="LPXN01000067">
    <property type="protein sequence ID" value="KZD11991.1"/>
    <property type="molecule type" value="Genomic_DNA"/>
</dbReference>
<keyword evidence="3 13" id="KW-0540">Nuclease</keyword>
<comment type="subcellular location">
    <subcellularLocation>
        <location evidence="13">Cytoplasm</location>
    </subcellularLocation>
</comment>
<feature type="active site" evidence="13">
    <location>
        <position position="139"/>
    </location>
</feature>
<evidence type="ECO:0000256" key="13">
    <source>
        <dbReference type="HAMAP-Rule" id="MF_00034"/>
    </source>
</evidence>
<keyword evidence="2 13" id="KW-0963">Cytoplasm</keyword>
<keyword evidence="11 13" id="KW-0234">DNA repair</keyword>
<dbReference type="GO" id="GO:0000287">
    <property type="term" value="F:magnesium ion binding"/>
    <property type="evidence" value="ECO:0007669"/>
    <property type="project" value="UniProtKB-UniRule"/>
</dbReference>
<comment type="function">
    <text evidence="13">The RuvA-RuvB-RuvC complex processes Holliday junction (HJ) DNA during genetic recombination and DNA repair. Endonuclease that resolves HJ intermediates. Cleaves cruciform DNA by making single-stranded nicks across the HJ at symmetrical positions within the homologous arms, yielding a 5'-phosphate and a 3'-hydroxyl group; requires a central core of homology in the junction. The consensus cleavage sequence is 5'-(A/T)TT(C/G)-3'. Cleavage occurs on the 3'-side of the TT dinucleotide at the point of strand exchange. HJ branch migration catalyzed by RuvA-RuvB allows RuvC to scan DNA until it finds its consensus sequence, where it cleaves and resolves the cruciform DNA.</text>
</comment>
<dbReference type="PROSITE" id="PS01321">
    <property type="entry name" value="RUVC"/>
    <property type="match status" value="1"/>
</dbReference>
<dbReference type="GO" id="GO:0009432">
    <property type="term" value="P:SOS response"/>
    <property type="evidence" value="ECO:0007669"/>
    <property type="project" value="UniProtKB-ARBA"/>
</dbReference>
<sequence length="170" mass="17982">MRLIGLDPGLRNTGWGVIDVEGTRLRHVANGVVRSDSALDIAGRLLQLNQGVAEMLERYRPDEAAIEETFVNKNPESTLKLGLARGAVILAPASRGIPVTEYAPNRVKKAVVGAGHAAKEQVQMMVRTLLPGSDAGGPDAADALAVAICHAHFRQTSQVYARALALAAAK</sequence>
<comment type="similarity">
    <text evidence="1 13">Belongs to the RuvC family.</text>
</comment>
<dbReference type="InterPro" id="IPR002176">
    <property type="entry name" value="X-over_junc_endoDNase_RuvC"/>
</dbReference>
<dbReference type="GO" id="GO:0003677">
    <property type="term" value="F:DNA binding"/>
    <property type="evidence" value="ECO:0007669"/>
    <property type="project" value="UniProtKB-KW"/>
</dbReference>
<dbReference type="GO" id="GO:0048476">
    <property type="term" value="C:Holliday junction resolvase complex"/>
    <property type="evidence" value="ECO:0007669"/>
    <property type="project" value="UniProtKB-UniRule"/>
</dbReference>
<dbReference type="HAMAP" id="MF_00034">
    <property type="entry name" value="RuvC"/>
    <property type="match status" value="1"/>
</dbReference>
<dbReference type="STRING" id="580166.AUP43_17805"/>
<proteinExistence type="inferred from homology"/>
<keyword evidence="4 13" id="KW-0479">Metal-binding</keyword>
<evidence type="ECO:0000256" key="5">
    <source>
        <dbReference type="ARBA" id="ARBA00022759"/>
    </source>
</evidence>
<dbReference type="InterPro" id="IPR036397">
    <property type="entry name" value="RNaseH_sf"/>
</dbReference>
<dbReference type="PANTHER" id="PTHR30194">
    <property type="entry name" value="CROSSOVER JUNCTION ENDODEOXYRIBONUCLEASE RUVC"/>
    <property type="match status" value="1"/>
</dbReference>
<dbReference type="InterPro" id="IPR020563">
    <property type="entry name" value="X-over_junc_endoDNase_Mg_BS"/>
</dbReference>
<evidence type="ECO:0000313" key="15">
    <source>
        <dbReference type="EMBL" id="KZD11991.1"/>
    </source>
</evidence>
<dbReference type="Proteomes" id="UP000076400">
    <property type="component" value="Unassembled WGS sequence"/>
</dbReference>
<dbReference type="GO" id="GO:0005737">
    <property type="term" value="C:cytoplasm"/>
    <property type="evidence" value="ECO:0007669"/>
    <property type="project" value="UniProtKB-SubCell"/>
</dbReference>
<dbReference type="NCBIfam" id="TIGR00228">
    <property type="entry name" value="ruvC"/>
    <property type="match status" value="1"/>
</dbReference>
<evidence type="ECO:0000256" key="7">
    <source>
        <dbReference type="ARBA" id="ARBA00022801"/>
    </source>
</evidence>
<dbReference type="GO" id="GO:0008821">
    <property type="term" value="F:crossover junction DNA endonuclease activity"/>
    <property type="evidence" value="ECO:0007669"/>
    <property type="project" value="UniProtKB-UniRule"/>
</dbReference>
<keyword evidence="8 13" id="KW-0460">Magnesium</keyword>
<keyword evidence="7 13" id="KW-0378">Hydrolase</keyword>
<evidence type="ECO:0000313" key="16">
    <source>
        <dbReference type="Proteomes" id="UP000076400"/>
    </source>
</evidence>
<keyword evidence="5 13" id="KW-0255">Endonuclease</keyword>
<dbReference type="CDD" id="cd16962">
    <property type="entry name" value="RuvC"/>
    <property type="match status" value="1"/>
</dbReference>
<keyword evidence="6 13" id="KW-0227">DNA damage</keyword>
<dbReference type="PRINTS" id="PR00696">
    <property type="entry name" value="RSOLVASERUVC"/>
</dbReference>
<feature type="binding site" evidence="13">
    <location>
        <position position="67"/>
    </location>
    <ligand>
        <name>Mg(2+)</name>
        <dbReference type="ChEBI" id="CHEBI:18420"/>
        <label>2</label>
    </ligand>
</feature>
<dbReference type="GO" id="GO:0006281">
    <property type="term" value="P:DNA repair"/>
    <property type="evidence" value="ECO:0007669"/>
    <property type="project" value="UniProtKB-UniRule"/>
</dbReference>
<dbReference type="OrthoDB" id="9805499at2"/>
<dbReference type="SUPFAM" id="SSF53098">
    <property type="entry name" value="Ribonuclease H-like"/>
    <property type="match status" value="1"/>
</dbReference>
<protein>
    <recommendedName>
        <fullName evidence="13 14">Crossover junction endodeoxyribonuclease RuvC</fullName>
        <ecNumber evidence="13 14">3.1.21.10</ecNumber>
    </recommendedName>
    <alternativeName>
        <fullName evidence="13">Holliday junction nuclease RuvC</fullName>
    </alternativeName>
    <alternativeName>
        <fullName evidence="13">Holliday junction resolvase RuvC</fullName>
    </alternativeName>
</protein>
<evidence type="ECO:0000256" key="9">
    <source>
        <dbReference type="ARBA" id="ARBA00023125"/>
    </source>
</evidence>
<evidence type="ECO:0000256" key="10">
    <source>
        <dbReference type="ARBA" id="ARBA00023172"/>
    </source>
</evidence>
<evidence type="ECO:0000256" key="11">
    <source>
        <dbReference type="ARBA" id="ARBA00023204"/>
    </source>
</evidence>
<evidence type="ECO:0000256" key="3">
    <source>
        <dbReference type="ARBA" id="ARBA00022722"/>
    </source>
</evidence>
<reference evidence="15 16" key="1">
    <citation type="submission" date="2015-12" db="EMBL/GenBank/DDBJ databases">
        <title>Genome sequence of Oceanibaculum pacificum MCCC 1A02656.</title>
        <authorList>
            <person name="Lu L."/>
            <person name="Lai Q."/>
            <person name="Shao Z."/>
            <person name="Qian P."/>
        </authorList>
    </citation>
    <scope>NUCLEOTIDE SEQUENCE [LARGE SCALE GENOMIC DNA]</scope>
    <source>
        <strain evidence="15 16">MCCC 1A02656</strain>
    </source>
</reference>
<comment type="subunit">
    <text evidence="13">Homodimer which binds Holliday junction (HJ) DNA. The HJ becomes 2-fold symmetrical on binding to RuvC with unstacked arms; it has a different conformation from HJ DNA in complex with RuvA. In the full resolvosome a probable DNA-RuvA(4)-RuvB(12)-RuvC(2) complex forms which resolves the HJ.</text>
</comment>
<evidence type="ECO:0000256" key="12">
    <source>
        <dbReference type="ARBA" id="ARBA00029354"/>
    </source>
</evidence>
<evidence type="ECO:0000256" key="14">
    <source>
        <dbReference type="NCBIfam" id="TIGR00228"/>
    </source>
</evidence>
<organism evidence="15 16">
    <name type="scientific">Oceanibaculum pacificum</name>
    <dbReference type="NCBI Taxonomy" id="580166"/>
    <lineage>
        <taxon>Bacteria</taxon>
        <taxon>Pseudomonadati</taxon>
        <taxon>Pseudomonadota</taxon>
        <taxon>Alphaproteobacteria</taxon>
        <taxon>Rhodospirillales</taxon>
        <taxon>Oceanibaculaceae</taxon>
        <taxon>Oceanibaculum</taxon>
    </lineage>
</organism>
<comment type="cofactor">
    <cofactor evidence="13">
        <name>Mg(2+)</name>
        <dbReference type="ChEBI" id="CHEBI:18420"/>
    </cofactor>
    <text evidence="13">Binds 2 Mg(2+) ion per subunit.</text>
</comment>
<feature type="binding site" evidence="13">
    <location>
        <position position="139"/>
    </location>
    <ligand>
        <name>Mg(2+)</name>
        <dbReference type="ChEBI" id="CHEBI:18420"/>
        <label>1</label>
    </ligand>
</feature>
<feature type="binding site" evidence="13">
    <location>
        <position position="7"/>
    </location>
    <ligand>
        <name>Mg(2+)</name>
        <dbReference type="ChEBI" id="CHEBI:18420"/>
        <label>1</label>
    </ligand>
</feature>
<dbReference type="RefSeq" id="WP_067553378.1">
    <property type="nucleotide sequence ID" value="NZ_LPXN01000067.1"/>
</dbReference>
<dbReference type="EC" id="3.1.21.10" evidence="13 14"/>
<dbReference type="PANTHER" id="PTHR30194:SF3">
    <property type="entry name" value="CROSSOVER JUNCTION ENDODEOXYRIBONUCLEASE RUVC"/>
    <property type="match status" value="1"/>
</dbReference>
<dbReference type="GO" id="GO:0006310">
    <property type="term" value="P:DNA recombination"/>
    <property type="evidence" value="ECO:0007669"/>
    <property type="project" value="UniProtKB-UniRule"/>
</dbReference>
<evidence type="ECO:0000256" key="6">
    <source>
        <dbReference type="ARBA" id="ARBA00022763"/>
    </source>
</evidence>
<comment type="catalytic activity">
    <reaction evidence="12 13">
        <text>Endonucleolytic cleavage at a junction such as a reciprocal single-stranded crossover between two homologous DNA duplexes (Holliday junction).</text>
        <dbReference type="EC" id="3.1.21.10"/>
    </reaction>
</comment>
<keyword evidence="10 13" id="KW-0233">DNA recombination</keyword>
<gene>
    <name evidence="13" type="primary">ruvC</name>
    <name evidence="15" type="ORF">AUP43_17805</name>
</gene>
<dbReference type="Pfam" id="PF02075">
    <property type="entry name" value="RuvC"/>
    <property type="match status" value="1"/>
</dbReference>
<dbReference type="Gene3D" id="3.30.420.10">
    <property type="entry name" value="Ribonuclease H-like superfamily/Ribonuclease H"/>
    <property type="match status" value="1"/>
</dbReference>
<evidence type="ECO:0000256" key="1">
    <source>
        <dbReference type="ARBA" id="ARBA00009518"/>
    </source>
</evidence>
<dbReference type="FunFam" id="3.30.420.10:FF:000002">
    <property type="entry name" value="Crossover junction endodeoxyribonuclease RuvC"/>
    <property type="match status" value="1"/>
</dbReference>
<evidence type="ECO:0000256" key="8">
    <source>
        <dbReference type="ARBA" id="ARBA00022842"/>
    </source>
</evidence>
<evidence type="ECO:0000256" key="4">
    <source>
        <dbReference type="ARBA" id="ARBA00022723"/>
    </source>
</evidence>
<comment type="caution">
    <text evidence="15">The sequence shown here is derived from an EMBL/GenBank/DDBJ whole genome shotgun (WGS) entry which is preliminary data.</text>
</comment>
<evidence type="ECO:0000256" key="2">
    <source>
        <dbReference type="ARBA" id="ARBA00022490"/>
    </source>
</evidence>
<accession>A0A154WEN2</accession>
<feature type="active site" evidence="13">
    <location>
        <position position="67"/>
    </location>
</feature>
<keyword evidence="16" id="KW-1185">Reference proteome</keyword>
<dbReference type="InterPro" id="IPR012337">
    <property type="entry name" value="RNaseH-like_sf"/>
</dbReference>
<dbReference type="AlphaFoldDB" id="A0A154WEN2"/>
<name>A0A154WEN2_9PROT</name>
<keyword evidence="9 13" id="KW-0238">DNA-binding</keyword>